<dbReference type="AlphaFoldDB" id="A0A6C0KWP5"/>
<name>A0A6C0KWP5_9ZZZZ</name>
<proteinExistence type="predicted"/>
<organism evidence="1">
    <name type="scientific">viral metagenome</name>
    <dbReference type="NCBI Taxonomy" id="1070528"/>
    <lineage>
        <taxon>unclassified sequences</taxon>
        <taxon>metagenomes</taxon>
        <taxon>organismal metagenomes</taxon>
    </lineage>
</organism>
<reference evidence="1" key="1">
    <citation type="journal article" date="2020" name="Nature">
        <title>Giant virus diversity and host interactions through global metagenomics.</title>
        <authorList>
            <person name="Schulz F."/>
            <person name="Roux S."/>
            <person name="Paez-Espino D."/>
            <person name="Jungbluth S."/>
            <person name="Walsh D.A."/>
            <person name="Denef V.J."/>
            <person name="McMahon K.D."/>
            <person name="Konstantinidis K.T."/>
            <person name="Eloe-Fadrosh E.A."/>
            <person name="Kyrpides N.C."/>
            <person name="Woyke T."/>
        </authorList>
    </citation>
    <scope>NUCLEOTIDE SEQUENCE</scope>
    <source>
        <strain evidence="1">GVMAG-S-ERX555907-102</strain>
    </source>
</reference>
<evidence type="ECO:0000313" key="1">
    <source>
        <dbReference type="EMBL" id="QHU22385.1"/>
    </source>
</evidence>
<dbReference type="EMBL" id="MN741006">
    <property type="protein sequence ID" value="QHU22385.1"/>
    <property type="molecule type" value="Genomic_DNA"/>
</dbReference>
<dbReference type="PANTHER" id="PTHR37948:SF1">
    <property type="entry name" value="BLL5189 PROTEIN"/>
    <property type="match status" value="1"/>
</dbReference>
<sequence>MICSKKNKQGLIVFKDYPEFTPNLTPQEIFEMGSFGGTYWRPIYSSILKKEFKDQHKKYPKSWWKNTPGKWLTTPWEDYDNSINKYNVKVGTTLEFWEEKKWINETHPYGWVQWYCDFYSGKRSDDDERQIKRWMNTAGPKSRFRRNLINQIHKKKTKYDDFSISPKIRQTLQHWGYELQKRDV</sequence>
<accession>A0A6C0KWP5</accession>
<dbReference type="PANTHER" id="PTHR37948">
    <property type="entry name" value="ZGC:113208"/>
    <property type="match status" value="1"/>
</dbReference>
<protein>
    <submittedName>
        <fullName evidence="1">Uncharacterized protein</fullName>
    </submittedName>
</protein>